<comment type="caution">
    <text evidence="1">The sequence shown here is derived from an EMBL/GenBank/DDBJ whole genome shotgun (WGS) entry which is preliminary data.</text>
</comment>
<gene>
    <name evidence="1" type="ORF">C7H79_15065</name>
</gene>
<organism evidence="1 2">
    <name type="scientific">Nitrosomonas supralitoralis</name>
    <dbReference type="NCBI Taxonomy" id="2116706"/>
    <lineage>
        <taxon>Bacteria</taxon>
        <taxon>Pseudomonadati</taxon>
        <taxon>Pseudomonadota</taxon>
        <taxon>Betaproteobacteria</taxon>
        <taxon>Nitrosomonadales</taxon>
        <taxon>Nitrosomonadaceae</taxon>
        <taxon>Nitrosomonas</taxon>
    </lineage>
</organism>
<protein>
    <submittedName>
        <fullName evidence="1">Uncharacterized protein</fullName>
    </submittedName>
</protein>
<evidence type="ECO:0000313" key="1">
    <source>
        <dbReference type="EMBL" id="PSJ16154.1"/>
    </source>
</evidence>
<dbReference type="Proteomes" id="UP000241912">
    <property type="component" value="Unassembled WGS sequence"/>
</dbReference>
<keyword evidence="2" id="KW-1185">Reference proteome</keyword>
<dbReference type="OrthoDB" id="480426at2"/>
<evidence type="ECO:0000313" key="2">
    <source>
        <dbReference type="Proteomes" id="UP000241912"/>
    </source>
</evidence>
<dbReference type="AlphaFoldDB" id="A0A2P7NRR5"/>
<dbReference type="EMBL" id="PXXU01000067">
    <property type="protein sequence ID" value="PSJ16154.1"/>
    <property type="molecule type" value="Genomic_DNA"/>
</dbReference>
<proteinExistence type="predicted"/>
<dbReference type="RefSeq" id="WP_106708123.1">
    <property type="nucleotide sequence ID" value="NZ_PXXU01000067.1"/>
</dbReference>
<sequence length="242" mass="26711">MADAIIDNIPKLNHDEINSSITIPLTPTSGVPKYDLSGMVFGTTQAPFDPTYKFFATEGATYSLLDTSFFDPYLRLYDRSGNAIATNSEDSDSAAEIIFSDLLHDENGEKHSLDVIIEWTAPYSGIFFIKPGWEQELIHKNYLLVVSSDMDTAVQQISQLSDTDTDRIFNWGESAYTNLFPEHQNSQADVQGYYARIYSNGDALGERDGIIYYYDGGTDGTGEIVAVGTISDYLPQAVAAGF</sequence>
<accession>A0A2P7NRR5</accession>
<name>A0A2P7NRR5_9PROT</name>
<reference evidence="1 2" key="1">
    <citation type="submission" date="2018-03" db="EMBL/GenBank/DDBJ databases">
        <title>Draft genome of Nitrosomonas supralitoralis APG5.</title>
        <authorList>
            <person name="Urakawa H."/>
            <person name="Lopez J.V."/>
        </authorList>
    </citation>
    <scope>NUCLEOTIDE SEQUENCE [LARGE SCALE GENOMIC DNA]</scope>
    <source>
        <strain evidence="1 2">APG5</strain>
    </source>
</reference>